<dbReference type="SUPFAM" id="SSF89957">
    <property type="entry name" value="MTH1187/YkoF-like"/>
    <property type="match status" value="1"/>
</dbReference>
<dbReference type="GO" id="GO:0005829">
    <property type="term" value="C:cytosol"/>
    <property type="evidence" value="ECO:0007669"/>
    <property type="project" value="TreeGrafter"/>
</dbReference>
<evidence type="ECO:0000256" key="1">
    <source>
        <dbReference type="ARBA" id="ARBA00010272"/>
    </source>
</evidence>
<sequence length="106" mass="11860">MAIIDISIIPVGTNSTSVSEYVAEIHKVLEKHKESINYQLTPMNTVIEGELPNLFKVIQDMHEVPFNKGAARVATTIRIDDRRDKKSTIAGKLESVEAKLNELNNK</sequence>
<accession>A0A940SKM8</accession>
<dbReference type="PANTHER" id="PTHR33777:SF1">
    <property type="entry name" value="UPF0045 PROTEIN ECM15"/>
    <property type="match status" value="1"/>
</dbReference>
<dbReference type="InterPro" id="IPR002767">
    <property type="entry name" value="Thiamine_BP"/>
</dbReference>
<dbReference type="PANTHER" id="PTHR33777">
    <property type="entry name" value="UPF0045 PROTEIN ECM15"/>
    <property type="match status" value="1"/>
</dbReference>
<evidence type="ECO:0000313" key="3">
    <source>
        <dbReference type="EMBL" id="MBP0726616.1"/>
    </source>
</evidence>
<organism evidence="3 4">
    <name type="scientific">Gottfriedia endophytica</name>
    <dbReference type="NCBI Taxonomy" id="2820819"/>
    <lineage>
        <taxon>Bacteria</taxon>
        <taxon>Bacillati</taxon>
        <taxon>Bacillota</taxon>
        <taxon>Bacilli</taxon>
        <taxon>Bacillales</taxon>
        <taxon>Bacillaceae</taxon>
        <taxon>Gottfriedia</taxon>
    </lineage>
</organism>
<feature type="domain" description="Thiamine-binding protein" evidence="2">
    <location>
        <begin position="5"/>
        <end position="97"/>
    </location>
</feature>
<dbReference type="InterPro" id="IPR029756">
    <property type="entry name" value="MTH1187/YkoF-like"/>
</dbReference>
<dbReference type="AlphaFoldDB" id="A0A940SKM8"/>
<evidence type="ECO:0000313" key="4">
    <source>
        <dbReference type="Proteomes" id="UP000682134"/>
    </source>
</evidence>
<dbReference type="InterPro" id="IPR051614">
    <property type="entry name" value="UPF0045_domain"/>
</dbReference>
<proteinExistence type="inferred from homology"/>
<comment type="caution">
    <text evidence="3">The sequence shown here is derived from an EMBL/GenBank/DDBJ whole genome shotgun (WGS) entry which is preliminary data.</text>
</comment>
<dbReference type="Gene3D" id="3.30.70.930">
    <property type="match status" value="1"/>
</dbReference>
<dbReference type="Pfam" id="PF01910">
    <property type="entry name" value="Thiamine_BP"/>
    <property type="match status" value="1"/>
</dbReference>
<keyword evidence="4" id="KW-1185">Reference proteome</keyword>
<reference evidence="3" key="1">
    <citation type="submission" date="2021-04" db="EMBL/GenBank/DDBJ databases">
        <title>Genome seq and assembly of Bacillus sp.</title>
        <authorList>
            <person name="Chhetri G."/>
        </authorList>
    </citation>
    <scope>NUCLEOTIDE SEQUENCE</scope>
    <source>
        <strain evidence="3">RG28</strain>
    </source>
</reference>
<gene>
    <name evidence="3" type="ORF">J5Y03_15750</name>
</gene>
<dbReference type="Proteomes" id="UP000682134">
    <property type="component" value="Unassembled WGS sequence"/>
</dbReference>
<name>A0A940SKM8_9BACI</name>
<dbReference type="RefSeq" id="WP_209406954.1">
    <property type="nucleotide sequence ID" value="NZ_JAGIYQ010000012.1"/>
</dbReference>
<protein>
    <submittedName>
        <fullName evidence="3">MTH1187 family thiamine-binding protein</fullName>
    </submittedName>
</protein>
<dbReference type="EMBL" id="JAGIYQ010000012">
    <property type="protein sequence ID" value="MBP0726616.1"/>
    <property type="molecule type" value="Genomic_DNA"/>
</dbReference>
<dbReference type="NCBIfam" id="TIGR00106">
    <property type="entry name" value="MTH1187 family thiamine-binding protein"/>
    <property type="match status" value="1"/>
</dbReference>
<evidence type="ECO:0000259" key="2">
    <source>
        <dbReference type="Pfam" id="PF01910"/>
    </source>
</evidence>
<comment type="similarity">
    <text evidence="1">Belongs to the UPF0045 family.</text>
</comment>